<reference evidence="10" key="1">
    <citation type="journal article" date="2019" name="Int. J. Syst. Evol. Microbiol.">
        <title>The Global Catalogue of Microorganisms (GCM) 10K type strain sequencing project: providing services to taxonomists for standard genome sequencing and annotation.</title>
        <authorList>
            <consortium name="The Broad Institute Genomics Platform"/>
            <consortium name="The Broad Institute Genome Sequencing Center for Infectious Disease"/>
            <person name="Wu L."/>
            <person name="Ma J."/>
        </authorList>
    </citation>
    <scope>NUCLEOTIDE SEQUENCE [LARGE SCALE GENOMIC DNA]</scope>
    <source>
        <strain evidence="10">JCM 31319</strain>
    </source>
</reference>
<dbReference type="Pfam" id="PF04239">
    <property type="entry name" value="DUF421"/>
    <property type="match status" value="1"/>
</dbReference>
<accession>A0ABW3SS87</accession>
<evidence type="ECO:0000313" key="9">
    <source>
        <dbReference type="EMBL" id="MFD1187779.1"/>
    </source>
</evidence>
<organism evidence="9 10">
    <name type="scientific">Pontibacter rugosus</name>
    <dbReference type="NCBI Taxonomy" id="1745966"/>
    <lineage>
        <taxon>Bacteria</taxon>
        <taxon>Pseudomonadati</taxon>
        <taxon>Bacteroidota</taxon>
        <taxon>Cytophagia</taxon>
        <taxon>Cytophagales</taxon>
        <taxon>Hymenobacteraceae</taxon>
        <taxon>Pontibacter</taxon>
    </lineage>
</organism>
<dbReference type="RefSeq" id="WP_377530063.1">
    <property type="nucleotide sequence ID" value="NZ_JBHTLD010000174.1"/>
</dbReference>
<evidence type="ECO:0000256" key="6">
    <source>
        <dbReference type="ARBA" id="ARBA00023136"/>
    </source>
</evidence>
<evidence type="ECO:0000256" key="1">
    <source>
        <dbReference type="ARBA" id="ARBA00004651"/>
    </source>
</evidence>
<evidence type="ECO:0000256" key="4">
    <source>
        <dbReference type="ARBA" id="ARBA00022692"/>
    </source>
</evidence>
<sequence>MEEASETINLIFGIRDQTLTWWQMSVRAVGIFFAALVIIRIGSHRIFGKNTAFDIILGIIYGSVLSRAITGNAPFWPTIAAAFTLVLLHKGLAMLAFSTNIGIGDLIKGKPVLLLKEGELQWHTMRKNSVTESDIKEALRNAGHAPEISSNLTAYLERSGDISIFSKEQEGE</sequence>
<dbReference type="PANTHER" id="PTHR34582:SF6">
    <property type="entry name" value="UPF0702 TRANSMEMBRANE PROTEIN YCAP"/>
    <property type="match status" value="1"/>
</dbReference>
<feature type="domain" description="YetF C-terminal" evidence="8">
    <location>
        <begin position="102"/>
        <end position="169"/>
    </location>
</feature>
<evidence type="ECO:0000256" key="2">
    <source>
        <dbReference type="ARBA" id="ARBA00006448"/>
    </source>
</evidence>
<protein>
    <submittedName>
        <fullName evidence="9">DUF421 domain-containing protein</fullName>
    </submittedName>
</protein>
<keyword evidence="5 7" id="KW-1133">Transmembrane helix</keyword>
<proteinExistence type="inferred from homology"/>
<feature type="transmembrane region" description="Helical" evidence="7">
    <location>
        <begin position="51"/>
        <end position="69"/>
    </location>
</feature>
<name>A0ABW3SS87_9BACT</name>
<gene>
    <name evidence="9" type="ORF">ACFQ2O_16305</name>
</gene>
<keyword evidence="4 7" id="KW-0812">Transmembrane</keyword>
<evidence type="ECO:0000313" key="10">
    <source>
        <dbReference type="Proteomes" id="UP001597094"/>
    </source>
</evidence>
<keyword evidence="3" id="KW-1003">Cell membrane</keyword>
<evidence type="ECO:0000256" key="7">
    <source>
        <dbReference type="SAM" id="Phobius"/>
    </source>
</evidence>
<keyword evidence="10" id="KW-1185">Reference proteome</keyword>
<dbReference type="Proteomes" id="UP001597094">
    <property type="component" value="Unassembled WGS sequence"/>
</dbReference>
<dbReference type="InterPro" id="IPR023090">
    <property type="entry name" value="UPF0702_alpha/beta_dom_sf"/>
</dbReference>
<evidence type="ECO:0000256" key="3">
    <source>
        <dbReference type="ARBA" id="ARBA00022475"/>
    </source>
</evidence>
<comment type="similarity">
    <text evidence="2">Belongs to the UPF0702 family.</text>
</comment>
<evidence type="ECO:0000259" key="8">
    <source>
        <dbReference type="Pfam" id="PF04239"/>
    </source>
</evidence>
<keyword evidence="6 7" id="KW-0472">Membrane</keyword>
<dbReference type="Gene3D" id="3.30.240.20">
    <property type="entry name" value="bsu07140 like domains"/>
    <property type="match status" value="1"/>
</dbReference>
<comment type="caution">
    <text evidence="9">The sequence shown here is derived from an EMBL/GenBank/DDBJ whole genome shotgun (WGS) entry which is preliminary data.</text>
</comment>
<dbReference type="EMBL" id="JBHTLD010000174">
    <property type="protein sequence ID" value="MFD1187779.1"/>
    <property type="molecule type" value="Genomic_DNA"/>
</dbReference>
<evidence type="ECO:0000256" key="5">
    <source>
        <dbReference type="ARBA" id="ARBA00022989"/>
    </source>
</evidence>
<feature type="transmembrane region" description="Helical" evidence="7">
    <location>
        <begin position="20"/>
        <end position="39"/>
    </location>
</feature>
<comment type="subcellular location">
    <subcellularLocation>
        <location evidence="1">Cell membrane</location>
        <topology evidence="1">Multi-pass membrane protein</topology>
    </subcellularLocation>
</comment>
<dbReference type="PANTHER" id="PTHR34582">
    <property type="entry name" value="UPF0702 TRANSMEMBRANE PROTEIN YCAP"/>
    <property type="match status" value="1"/>
</dbReference>
<dbReference type="InterPro" id="IPR007353">
    <property type="entry name" value="DUF421"/>
</dbReference>
<feature type="transmembrane region" description="Helical" evidence="7">
    <location>
        <begin position="75"/>
        <end position="97"/>
    </location>
</feature>